<dbReference type="Gene3D" id="3.20.20.80">
    <property type="entry name" value="Glycosidases"/>
    <property type="match status" value="1"/>
</dbReference>
<dbReference type="PANTHER" id="PTHR31451">
    <property type="match status" value="1"/>
</dbReference>
<accession>V5ER35</accession>
<evidence type="ECO:0000256" key="6">
    <source>
        <dbReference type="SAM" id="SignalP"/>
    </source>
</evidence>
<comment type="similarity">
    <text evidence="2">Belongs to the glycosyl hydrolase 5 (cellulase A) family.</text>
</comment>
<dbReference type="RefSeq" id="XP_016292559.1">
    <property type="nucleotide sequence ID" value="XM_016437071.1"/>
</dbReference>
<dbReference type="EMBL" id="KI545862">
    <property type="protein sequence ID" value="EST07570.1"/>
    <property type="molecule type" value="Genomic_DNA"/>
</dbReference>
<reference evidence="9" key="1">
    <citation type="journal article" date="2013" name="Genome Announc.">
        <title>Draft genome sequence of Pseudozyma brasiliensis sp. nov. strain GHG001, a high producer of endo-1,4-xylanase isolated from an insect pest of sugarcane.</title>
        <authorList>
            <person name="Oliveira J.V.D.C."/>
            <person name="dos Santos R.A.C."/>
            <person name="Borges T.A."/>
            <person name="Riano-Pachon D.M."/>
            <person name="Goldman G.H."/>
        </authorList>
    </citation>
    <scope>NUCLEOTIDE SEQUENCE [LARGE SCALE GENOMIC DNA]</scope>
    <source>
        <strain evidence="9">GHG001</strain>
    </source>
</reference>
<evidence type="ECO:0000256" key="3">
    <source>
        <dbReference type="ARBA" id="ARBA00012706"/>
    </source>
</evidence>
<name>V5ER35_KALBG</name>
<evidence type="ECO:0000256" key="5">
    <source>
        <dbReference type="ARBA" id="ARBA00023295"/>
    </source>
</evidence>
<organism evidence="8 9">
    <name type="scientific">Kalmanozyma brasiliensis (strain GHG001)</name>
    <name type="common">Yeast</name>
    <name type="synonym">Pseudozyma brasiliensis</name>
    <dbReference type="NCBI Taxonomy" id="1365824"/>
    <lineage>
        <taxon>Eukaryota</taxon>
        <taxon>Fungi</taxon>
        <taxon>Dikarya</taxon>
        <taxon>Basidiomycota</taxon>
        <taxon>Ustilaginomycotina</taxon>
        <taxon>Ustilaginomycetes</taxon>
        <taxon>Ustilaginales</taxon>
        <taxon>Ustilaginaceae</taxon>
        <taxon>Kalmanozyma</taxon>
    </lineage>
</organism>
<dbReference type="Pfam" id="PF26410">
    <property type="entry name" value="GH5_mannosidase"/>
    <property type="match status" value="1"/>
</dbReference>
<proteinExistence type="inferred from homology"/>
<dbReference type="STRING" id="1365824.V5ER35"/>
<evidence type="ECO:0000313" key="8">
    <source>
        <dbReference type="EMBL" id="EST07570.1"/>
    </source>
</evidence>
<dbReference type="FunFam" id="3.20.20.80:FF:000299">
    <property type="entry name" value="Uncharacterized protein"/>
    <property type="match status" value="1"/>
</dbReference>
<evidence type="ECO:0000256" key="2">
    <source>
        <dbReference type="ARBA" id="ARBA00005641"/>
    </source>
</evidence>
<sequence length="503" mass="56624">MRLLESASLATVAVSLASLLTAVPAAAAPTDALSTRRTPTPVAAHDFIRVDKLRLRDSLHNSHYLTGMNYWACMNLAADSDAGGSYHRFIQELDQMAAAGINHLRIMSGSEGAPTPQPFRVDPPLQPSPGVYNEKIFVGLDRCLAEMAKRGMRATMTLNDQWQWSGGFAQYVSWANGNETYDYPPSWNFTAAPQRGGAPGRGWGNYTTTGSFNDYAAYGNRIYTDAAAEKMFKAHIYKVIHRRNTVNGRLYKEDATIMTWQLANEPQPANQANLLGPYKLQYAPNPSDPLLAWIDRISTYIRSLAPHQLISTGFEGKQGEWYWKAVHSPKNVDYGTIHCWVQNWEVYDMLNSSRANLVQAKEFASEFVGNASRWGHQIGKPVFLEEFGMARDNWQNNVTAGQYQYASKATTRNKDEYFSHIIGLAVKSFMRTTGSFIGTAPWAYGGIYRPEKQRQNEFGMWWAGDPPHEAPGWYDVYDSDYALQIVRQQKDKVDSFIASKGWW</sequence>
<keyword evidence="9" id="KW-1185">Reference proteome</keyword>
<dbReference type="HOGENOM" id="CLU_031603_2_0_1"/>
<dbReference type="InterPro" id="IPR017853">
    <property type="entry name" value="GH"/>
</dbReference>
<dbReference type="OrthoDB" id="406631at2759"/>
<evidence type="ECO:0000259" key="7">
    <source>
        <dbReference type="Pfam" id="PF26410"/>
    </source>
</evidence>
<gene>
    <name evidence="8" type="ORF">PSEUBRA_SCAF2g02674</name>
</gene>
<keyword evidence="4" id="KW-0378">Hydrolase</keyword>
<feature type="chain" id="PRO_5004732414" description="mannan endo-1,4-beta-mannosidase" evidence="6">
    <location>
        <begin position="28"/>
        <end position="503"/>
    </location>
</feature>
<dbReference type="AlphaFoldDB" id="V5ER35"/>
<dbReference type="EC" id="3.2.1.78" evidence="3"/>
<dbReference type="InterPro" id="IPR045053">
    <property type="entry name" value="MAN-like"/>
</dbReference>
<keyword evidence="6" id="KW-0732">Signal</keyword>
<comment type="catalytic activity">
    <reaction evidence="1">
        <text>Random hydrolysis of (1-&gt;4)-beta-D-mannosidic linkages in mannans, galactomannans and glucomannans.</text>
        <dbReference type="EC" id="3.2.1.78"/>
    </reaction>
</comment>
<dbReference type="Proteomes" id="UP000019377">
    <property type="component" value="Unassembled WGS sequence"/>
</dbReference>
<evidence type="ECO:0000256" key="1">
    <source>
        <dbReference type="ARBA" id="ARBA00001678"/>
    </source>
</evidence>
<evidence type="ECO:0000256" key="4">
    <source>
        <dbReference type="ARBA" id="ARBA00022801"/>
    </source>
</evidence>
<dbReference type="OMA" id="TPQPFRM"/>
<dbReference type="GO" id="GO:0016985">
    <property type="term" value="F:mannan endo-1,4-beta-mannosidase activity"/>
    <property type="evidence" value="ECO:0007669"/>
    <property type="project" value="UniProtKB-EC"/>
</dbReference>
<dbReference type="PANTHER" id="PTHR31451:SF40">
    <property type="entry name" value="GLYCOSIDE HYDROLASE FAMILY 5 DOMAIN-CONTAINING PROTEIN"/>
    <property type="match status" value="1"/>
</dbReference>
<dbReference type="InterPro" id="IPR001547">
    <property type="entry name" value="Glyco_hydro_5"/>
</dbReference>
<dbReference type="eggNOG" id="ENOG502QQFD">
    <property type="taxonomic scope" value="Eukaryota"/>
</dbReference>
<dbReference type="SUPFAM" id="SSF51445">
    <property type="entry name" value="(Trans)glycosidases"/>
    <property type="match status" value="1"/>
</dbReference>
<evidence type="ECO:0000313" key="9">
    <source>
        <dbReference type="Proteomes" id="UP000019377"/>
    </source>
</evidence>
<keyword evidence="5" id="KW-0326">Glycosidase</keyword>
<protein>
    <recommendedName>
        <fullName evidence="3">mannan endo-1,4-beta-mannosidase</fullName>
        <ecNumber evidence="3">3.2.1.78</ecNumber>
    </recommendedName>
</protein>
<feature type="signal peptide" evidence="6">
    <location>
        <begin position="1"/>
        <end position="27"/>
    </location>
</feature>
<dbReference type="GeneID" id="27419743"/>
<feature type="domain" description="Glycoside hydrolase family 5" evidence="7">
    <location>
        <begin position="46"/>
        <end position="494"/>
    </location>
</feature>